<organism evidence="1 2">
    <name type="scientific">Meloidogyne enterolobii</name>
    <name type="common">Root-knot nematode worm</name>
    <name type="synonym">Meloidogyne mayaguensis</name>
    <dbReference type="NCBI Taxonomy" id="390850"/>
    <lineage>
        <taxon>Eukaryota</taxon>
        <taxon>Metazoa</taxon>
        <taxon>Ecdysozoa</taxon>
        <taxon>Nematoda</taxon>
        <taxon>Chromadorea</taxon>
        <taxon>Rhabditida</taxon>
        <taxon>Tylenchina</taxon>
        <taxon>Tylenchomorpha</taxon>
        <taxon>Tylenchoidea</taxon>
        <taxon>Meloidogynidae</taxon>
        <taxon>Meloidogyninae</taxon>
        <taxon>Meloidogyne</taxon>
    </lineage>
</organism>
<evidence type="ECO:0000313" key="2">
    <source>
        <dbReference type="Proteomes" id="UP001497535"/>
    </source>
</evidence>
<name>A0ACB1AJK6_MELEN</name>
<dbReference type="Proteomes" id="UP001497535">
    <property type="component" value="Unassembled WGS sequence"/>
</dbReference>
<sequence>MFLLPNFIYLMKNVLFVALIILMILIFCNLLYKFLPFPTNHSRLELQGKTVLITGASSGIGREIARIMHAKLEKICAELDIHNKYNGNNEKLYRPSFFRLDLEEVANNEEKLEEFVKTIKLLLSNTNPNKPKLDVLINNAGQMAYGSGQRMNLNVLKRMIDVNFLGHVAISQQLMDWIPDDGAIVLVSSIVGRVALPYLGAYSASKHAAQGFFDSLRAEDRPQLHILTISVGYVNTSLAINSLNEKGKTIGRTDPGQVAGMSPEYSAREIVAAIERRETDLLLAPFIPRLLATKSSSCHTKSSLVSTP</sequence>
<accession>A0ACB1AJK6</accession>
<gene>
    <name evidence="1" type="ORF">MENTE1834_LOCUS38317</name>
</gene>
<protein>
    <submittedName>
        <fullName evidence="1">Uncharacterized protein</fullName>
    </submittedName>
</protein>
<proteinExistence type="predicted"/>
<comment type="caution">
    <text evidence="1">The sequence shown here is derived from an EMBL/GenBank/DDBJ whole genome shotgun (WGS) entry which is preliminary data.</text>
</comment>
<reference evidence="1" key="1">
    <citation type="submission" date="2023-11" db="EMBL/GenBank/DDBJ databases">
        <authorList>
            <person name="Poullet M."/>
        </authorList>
    </citation>
    <scope>NUCLEOTIDE SEQUENCE</scope>
    <source>
        <strain evidence="1">E1834</strain>
    </source>
</reference>
<keyword evidence="2" id="KW-1185">Reference proteome</keyword>
<dbReference type="EMBL" id="CAVMJV010000083">
    <property type="protein sequence ID" value="CAK5090526.1"/>
    <property type="molecule type" value="Genomic_DNA"/>
</dbReference>
<evidence type="ECO:0000313" key="1">
    <source>
        <dbReference type="EMBL" id="CAK5090526.1"/>
    </source>
</evidence>